<dbReference type="Pfam" id="PF22939">
    <property type="entry name" value="WHD_GPIID"/>
    <property type="match status" value="1"/>
</dbReference>
<evidence type="ECO:0000256" key="2">
    <source>
        <dbReference type="PROSITE-ProRule" id="PRU00023"/>
    </source>
</evidence>
<feature type="repeat" description="ANK" evidence="2">
    <location>
        <begin position="734"/>
        <end position="766"/>
    </location>
</feature>
<evidence type="ECO:0000259" key="3">
    <source>
        <dbReference type="Pfam" id="PF22939"/>
    </source>
</evidence>
<keyword evidence="1" id="KW-0677">Repeat</keyword>
<dbReference type="Proteomes" id="UP000623467">
    <property type="component" value="Unassembled WGS sequence"/>
</dbReference>
<evidence type="ECO:0000313" key="5">
    <source>
        <dbReference type="EMBL" id="KAF7370633.1"/>
    </source>
</evidence>
<dbReference type="Pfam" id="PF24883">
    <property type="entry name" value="NPHP3_N"/>
    <property type="match status" value="1"/>
</dbReference>
<dbReference type="Pfam" id="PF12796">
    <property type="entry name" value="Ank_2"/>
    <property type="match status" value="1"/>
</dbReference>
<protein>
    <submittedName>
        <fullName evidence="5">Ankyrin repeat domain containing protein</fullName>
    </submittedName>
</protein>
<dbReference type="PROSITE" id="PS50088">
    <property type="entry name" value="ANK_REPEAT"/>
    <property type="match status" value="3"/>
</dbReference>
<dbReference type="SUPFAM" id="SSF52540">
    <property type="entry name" value="P-loop containing nucleoside triphosphate hydrolases"/>
    <property type="match status" value="1"/>
</dbReference>
<keyword evidence="2" id="KW-0040">ANK repeat</keyword>
<proteinExistence type="predicted"/>
<dbReference type="PROSITE" id="PS50297">
    <property type="entry name" value="ANK_REP_REGION"/>
    <property type="match status" value="3"/>
</dbReference>
<feature type="repeat" description="ANK" evidence="2">
    <location>
        <begin position="702"/>
        <end position="734"/>
    </location>
</feature>
<dbReference type="PANTHER" id="PTHR10039">
    <property type="entry name" value="AMELOGENIN"/>
    <property type="match status" value="1"/>
</dbReference>
<dbReference type="Pfam" id="PF00023">
    <property type="entry name" value="Ank"/>
    <property type="match status" value="1"/>
</dbReference>
<evidence type="ECO:0000259" key="4">
    <source>
        <dbReference type="Pfam" id="PF24883"/>
    </source>
</evidence>
<name>A0A8H7DFT6_9AGAR</name>
<dbReference type="EMBL" id="JACAZH010000004">
    <property type="protein sequence ID" value="KAF7370633.1"/>
    <property type="molecule type" value="Genomic_DNA"/>
</dbReference>
<dbReference type="InterPro" id="IPR027417">
    <property type="entry name" value="P-loop_NTPase"/>
</dbReference>
<evidence type="ECO:0000313" key="6">
    <source>
        <dbReference type="Proteomes" id="UP000623467"/>
    </source>
</evidence>
<dbReference type="Gene3D" id="1.25.40.20">
    <property type="entry name" value="Ankyrin repeat-containing domain"/>
    <property type="match status" value="1"/>
</dbReference>
<gene>
    <name evidence="5" type="ORF">MSAN_00696300</name>
</gene>
<dbReference type="OrthoDB" id="448455at2759"/>
<dbReference type="InterPro" id="IPR036770">
    <property type="entry name" value="Ankyrin_rpt-contain_sf"/>
</dbReference>
<dbReference type="Gene3D" id="3.40.50.300">
    <property type="entry name" value="P-loop containing nucleotide triphosphate hydrolases"/>
    <property type="match status" value="1"/>
</dbReference>
<accession>A0A8H7DFT6</accession>
<keyword evidence="6" id="KW-1185">Reference proteome</keyword>
<dbReference type="SUPFAM" id="SSF48403">
    <property type="entry name" value="Ankyrin repeat"/>
    <property type="match status" value="1"/>
</dbReference>
<feature type="domain" description="Nephrocystin 3-like N-terminal" evidence="4">
    <location>
        <begin position="202"/>
        <end position="361"/>
    </location>
</feature>
<dbReference type="PANTHER" id="PTHR10039:SF15">
    <property type="entry name" value="NACHT DOMAIN-CONTAINING PROTEIN"/>
    <property type="match status" value="1"/>
</dbReference>
<feature type="repeat" description="ANK" evidence="2">
    <location>
        <begin position="673"/>
        <end position="701"/>
    </location>
</feature>
<dbReference type="InterPro" id="IPR056884">
    <property type="entry name" value="NPHP3-like_N"/>
</dbReference>
<evidence type="ECO:0000256" key="1">
    <source>
        <dbReference type="ARBA" id="ARBA00022737"/>
    </source>
</evidence>
<sequence length="944" mass="106094">MADIVGLVASILQLVDTIKKARDYVHTFRDAQKQRKLLLMEIESLEPLLRELDGRIQRSQGGDITAEIQNFEEPLLQFREIVERLAKELDQGSGFISRVTWSLWGKGDVEEELDTVRRFQASLTVWLEMDIWDLAQDTLATTKDAAEEQRIDHKYIFKSVRAIARNQEQHLTGTKRDTIIEWYSPLNFFVRQADIFRLHQPGTGQWFLEMDSFRKWKCEYSKVLWCRGIPGAGKTVLASIVVDHLRADHGHCDNIGVAAIYLNHKETDAHTPSTLLASLWRQLVVGQSIASVEELYHKHREPGTKPSLDDAHAILCSTLSQYSKVFILVDALDEYPERERGILMSYLSRLGSNVNLMLTARPHIGLDNSTDMAQVTAMEIRATAEDIRCYMDAQILASPRLSKHVQTCPELRKQIEERIVSQSHGMFLMAKLHVDSLTGKHSVKAVQDTLKNLAHDLDSTYDQVMQRIHQQSEDDMNLALRTLSWVSHAKRLLRPSELRVALAVEPETSELDPNNLIDVDIILFVCAGLLVVDARDNRLRLVHFTAQDYLERKRAKLFPDAPTQITMTCLQYLSYDIFQQEMDNPLNLFHKHSFLDYAVEYCLRHARGRPESDIMPSIVFFLGATQTGWWALWNWKHRYHKGSTPDSPLLIAALFGLEKICRHLIKTAGPGDALQLAIMAGHIDVVRFLISNGVDVRGTEGAFDSALHAAACHGRADIIALLLAHHADIDYRGPSGTALQWAARFGHKKCIEVLIAHGPDINAPGGYFGSALYAAATSSSSEIFRRIVAAGADIGIGLKMSEVLEDMEAAMALVLEKGFQGESKMAPREPNELPLRDLPPRQGGVERSWYAMAVSEPFAQGARQVLSLKMAHRPPNTLPSHLEKCEINHSTVNGPNSPPPPSVLSLEMAPRPLNILPSHLGKYEINHSTVKEPYSPPPSPDFDF</sequence>
<dbReference type="AlphaFoldDB" id="A0A8H7DFT6"/>
<organism evidence="5 6">
    <name type="scientific">Mycena sanguinolenta</name>
    <dbReference type="NCBI Taxonomy" id="230812"/>
    <lineage>
        <taxon>Eukaryota</taxon>
        <taxon>Fungi</taxon>
        <taxon>Dikarya</taxon>
        <taxon>Basidiomycota</taxon>
        <taxon>Agaricomycotina</taxon>
        <taxon>Agaricomycetes</taxon>
        <taxon>Agaricomycetidae</taxon>
        <taxon>Agaricales</taxon>
        <taxon>Marasmiineae</taxon>
        <taxon>Mycenaceae</taxon>
        <taxon>Mycena</taxon>
    </lineage>
</organism>
<comment type="caution">
    <text evidence="5">The sequence shown here is derived from an EMBL/GenBank/DDBJ whole genome shotgun (WGS) entry which is preliminary data.</text>
</comment>
<dbReference type="InterPro" id="IPR054471">
    <property type="entry name" value="GPIID_WHD"/>
</dbReference>
<reference evidence="5" key="1">
    <citation type="submission" date="2020-05" db="EMBL/GenBank/DDBJ databases">
        <title>Mycena genomes resolve the evolution of fungal bioluminescence.</title>
        <authorList>
            <person name="Tsai I.J."/>
        </authorList>
    </citation>
    <scope>NUCLEOTIDE SEQUENCE</scope>
    <source>
        <strain evidence="5">160909Yilan</strain>
    </source>
</reference>
<dbReference type="InterPro" id="IPR002110">
    <property type="entry name" value="Ankyrin_rpt"/>
</dbReference>
<dbReference type="SMART" id="SM00248">
    <property type="entry name" value="ANK"/>
    <property type="match status" value="4"/>
</dbReference>
<feature type="domain" description="GPI inositol-deacylase winged helix" evidence="3">
    <location>
        <begin position="476"/>
        <end position="551"/>
    </location>
</feature>